<sequence length="121" mass="13712">MNMKILNALLAKVTDKALMGKTLEEAGYLVMDGVLRTKVVHKGNVYDFVVYTTPDGDALNIKLNKDGTCSSVYIDGDCVEDFEHISTLSELLDDIYKEWEKEVNNLSTQYNYITEFMDVDI</sequence>
<proteinExistence type="predicted"/>
<evidence type="ECO:0000313" key="1">
    <source>
        <dbReference type="EMBL" id="XCH45033.1"/>
    </source>
</evidence>
<accession>A0AAU8GS17</accession>
<organism evidence="1">
    <name type="scientific">Mammaliicoccus phage MSShimriz1</name>
    <dbReference type="NCBI Taxonomy" id="3230127"/>
    <lineage>
        <taxon>Viruses</taxon>
    </lineage>
</organism>
<dbReference type="EMBL" id="PP931174">
    <property type="protein sequence ID" value="XCH45033.1"/>
    <property type="molecule type" value="Genomic_DNA"/>
</dbReference>
<name>A0AAU8GS17_9VIRU</name>
<reference evidence="1" key="1">
    <citation type="submission" date="2024-06" db="EMBL/GenBank/DDBJ databases">
        <authorList>
            <person name="Ashkenazi R."/>
            <person name="Lipszyc R.R."/>
            <person name="Braunstein R."/>
            <person name="Yerushalmy O."/>
            <person name="Alkalay-Oren S."/>
            <person name="Coppenhagn-Glazer S."/>
            <person name="Hazan R."/>
        </authorList>
    </citation>
    <scope>NUCLEOTIDE SEQUENCE</scope>
</reference>
<protein>
    <submittedName>
        <fullName evidence="1">Hdf-like antirestriction protein</fullName>
    </submittedName>
</protein>